<dbReference type="EMBL" id="PYLO01000003">
    <property type="protein sequence ID" value="PST36957.1"/>
    <property type="molecule type" value="Genomic_DNA"/>
</dbReference>
<evidence type="ECO:0000313" key="2">
    <source>
        <dbReference type="Proteomes" id="UP000241048"/>
    </source>
</evidence>
<dbReference type="AlphaFoldDB" id="A0A2T3FNS7"/>
<reference evidence="1 2" key="1">
    <citation type="submission" date="2018-03" db="EMBL/GenBank/DDBJ databases">
        <title>Lachnoclostridium SNUG30386 gen.nov., sp.nov., isolated from human faeces.</title>
        <authorList>
            <person name="Seo B."/>
            <person name="Jeon K."/>
            <person name="Ko G."/>
        </authorList>
    </citation>
    <scope>NUCLEOTIDE SEQUENCE [LARGE SCALE GENOMIC DNA]</scope>
    <source>
        <strain evidence="1 2">SNUG30386</strain>
    </source>
</reference>
<keyword evidence="2" id="KW-1185">Reference proteome</keyword>
<protein>
    <submittedName>
        <fullName evidence="1">Uncharacterized protein</fullName>
    </submittedName>
</protein>
<organism evidence="1 2">
    <name type="scientific">Clostridium fessum</name>
    <dbReference type="NCBI Taxonomy" id="2126740"/>
    <lineage>
        <taxon>Bacteria</taxon>
        <taxon>Bacillati</taxon>
        <taxon>Bacillota</taxon>
        <taxon>Clostridia</taxon>
        <taxon>Eubacteriales</taxon>
        <taxon>Clostridiaceae</taxon>
        <taxon>Clostridium</taxon>
    </lineage>
</organism>
<evidence type="ECO:0000313" key="1">
    <source>
        <dbReference type="EMBL" id="PST36957.1"/>
    </source>
</evidence>
<accession>A0A2T3FNS7</accession>
<proteinExistence type="predicted"/>
<comment type="caution">
    <text evidence="1">The sequence shown here is derived from an EMBL/GenBank/DDBJ whole genome shotgun (WGS) entry which is preliminary data.</text>
</comment>
<dbReference type="GeneID" id="79840290"/>
<dbReference type="Proteomes" id="UP000241048">
    <property type="component" value="Unassembled WGS sequence"/>
</dbReference>
<dbReference type="RefSeq" id="WP_107001169.1">
    <property type="nucleotide sequence ID" value="NZ_JAJEPQ010000016.1"/>
</dbReference>
<gene>
    <name evidence="1" type="ORF">C7U56_10460</name>
</gene>
<name>A0A2T3FNS7_9CLOT</name>
<sequence length="66" mass="7678">MKENISSPELTLNIWSNDACRGYVIMAMQDCGFTHKDISRVVNQLYGVFDLYTLNEAEQKYYNGDY</sequence>